<dbReference type="Gene3D" id="3.40.1360.10">
    <property type="match status" value="1"/>
</dbReference>
<dbReference type="InterPro" id="IPR023627">
    <property type="entry name" value="Rcmb_RecR"/>
</dbReference>
<protein>
    <recommendedName>
        <fullName evidence="7">Recombination protein RecR</fullName>
    </recommendedName>
</protein>
<dbReference type="PANTHER" id="PTHR30446:SF0">
    <property type="entry name" value="RECOMBINATION PROTEIN RECR"/>
    <property type="match status" value="1"/>
</dbReference>
<evidence type="ECO:0000256" key="7">
    <source>
        <dbReference type="HAMAP-Rule" id="MF_00017"/>
    </source>
</evidence>
<dbReference type="Pfam" id="PF13662">
    <property type="entry name" value="Toprim_4"/>
    <property type="match status" value="1"/>
</dbReference>
<keyword evidence="5 7" id="KW-0233">DNA recombination</keyword>
<dbReference type="GO" id="GO:0006281">
    <property type="term" value="P:DNA repair"/>
    <property type="evidence" value="ECO:0007669"/>
    <property type="project" value="UniProtKB-UniRule"/>
</dbReference>
<organism evidence="9 10">
    <name type="scientific">Candidatus Magasanikbacteria bacterium RIFCSPHIGHO2_02_FULL_41_13</name>
    <dbReference type="NCBI Taxonomy" id="1798676"/>
    <lineage>
        <taxon>Bacteria</taxon>
        <taxon>Candidatus Magasanikiibacteriota</taxon>
    </lineage>
</organism>
<dbReference type="GO" id="GO:0006310">
    <property type="term" value="P:DNA recombination"/>
    <property type="evidence" value="ECO:0007669"/>
    <property type="project" value="UniProtKB-UniRule"/>
</dbReference>
<name>A0A1F6M480_9BACT</name>
<dbReference type="EMBL" id="MFPX01000018">
    <property type="protein sequence ID" value="OGH66400.1"/>
    <property type="molecule type" value="Genomic_DNA"/>
</dbReference>
<dbReference type="InterPro" id="IPR006171">
    <property type="entry name" value="TOPRIM_dom"/>
</dbReference>
<dbReference type="Pfam" id="PF21176">
    <property type="entry name" value="RecR_HhH"/>
    <property type="match status" value="1"/>
</dbReference>
<evidence type="ECO:0000256" key="3">
    <source>
        <dbReference type="ARBA" id="ARBA00022771"/>
    </source>
</evidence>
<dbReference type="CDD" id="cd01025">
    <property type="entry name" value="TOPRIM_recR"/>
    <property type="match status" value="1"/>
</dbReference>
<evidence type="ECO:0000256" key="4">
    <source>
        <dbReference type="ARBA" id="ARBA00022833"/>
    </source>
</evidence>
<gene>
    <name evidence="7" type="primary">recR</name>
    <name evidence="9" type="ORF">A3B90_00100</name>
</gene>
<evidence type="ECO:0000256" key="6">
    <source>
        <dbReference type="ARBA" id="ARBA00023204"/>
    </source>
</evidence>
<keyword evidence="6 7" id="KW-0234">DNA repair</keyword>
<evidence type="ECO:0000313" key="10">
    <source>
        <dbReference type="Proteomes" id="UP000178742"/>
    </source>
</evidence>
<evidence type="ECO:0000259" key="8">
    <source>
        <dbReference type="PROSITE" id="PS50880"/>
    </source>
</evidence>
<dbReference type="HAMAP" id="MF_00017">
    <property type="entry name" value="RecR"/>
    <property type="match status" value="1"/>
</dbReference>
<dbReference type="InterPro" id="IPR015967">
    <property type="entry name" value="Rcmb_RecR_Znf"/>
</dbReference>
<proteinExistence type="inferred from homology"/>
<dbReference type="InterPro" id="IPR034137">
    <property type="entry name" value="TOPRIM_RecR"/>
</dbReference>
<feature type="zinc finger region" description="C4-type" evidence="7">
    <location>
        <begin position="56"/>
        <end position="71"/>
    </location>
</feature>
<evidence type="ECO:0000256" key="2">
    <source>
        <dbReference type="ARBA" id="ARBA00022763"/>
    </source>
</evidence>
<dbReference type="Gene3D" id="1.10.8.420">
    <property type="entry name" value="RecR Domain 1"/>
    <property type="match status" value="1"/>
</dbReference>
<dbReference type="PANTHER" id="PTHR30446">
    <property type="entry name" value="RECOMBINATION PROTEIN RECR"/>
    <property type="match status" value="1"/>
</dbReference>
<dbReference type="Proteomes" id="UP000178742">
    <property type="component" value="Unassembled WGS sequence"/>
</dbReference>
<dbReference type="Pfam" id="PF02132">
    <property type="entry name" value="RecR_ZnF"/>
    <property type="match status" value="1"/>
</dbReference>
<comment type="similarity">
    <text evidence="7">Belongs to the RecR family.</text>
</comment>
<feature type="domain" description="Toprim" evidence="8">
    <location>
        <begin position="79"/>
        <end position="176"/>
    </location>
</feature>
<dbReference type="InterPro" id="IPR000093">
    <property type="entry name" value="DNA_Rcmb_RecR"/>
</dbReference>
<reference evidence="9 10" key="1">
    <citation type="journal article" date="2016" name="Nat. Commun.">
        <title>Thousands of microbial genomes shed light on interconnected biogeochemical processes in an aquifer system.</title>
        <authorList>
            <person name="Anantharaman K."/>
            <person name="Brown C.T."/>
            <person name="Hug L.A."/>
            <person name="Sharon I."/>
            <person name="Castelle C.J."/>
            <person name="Probst A.J."/>
            <person name="Thomas B.C."/>
            <person name="Singh A."/>
            <person name="Wilkins M.J."/>
            <person name="Karaoz U."/>
            <person name="Brodie E.L."/>
            <person name="Williams K.H."/>
            <person name="Hubbard S.S."/>
            <person name="Banfield J.F."/>
        </authorList>
    </citation>
    <scope>NUCLEOTIDE SEQUENCE [LARGE SCALE GENOMIC DNA]</scope>
</reference>
<keyword evidence="3 7" id="KW-0863">Zinc-finger</keyword>
<keyword evidence="4 7" id="KW-0862">Zinc</keyword>
<dbReference type="STRING" id="1798676.A3B90_00100"/>
<evidence type="ECO:0000313" key="9">
    <source>
        <dbReference type="EMBL" id="OGH66400.1"/>
    </source>
</evidence>
<keyword evidence="2 7" id="KW-0227">DNA damage</keyword>
<comment type="caution">
    <text evidence="9">The sequence shown here is derived from an EMBL/GenBank/DDBJ whole genome shotgun (WGS) entry which is preliminary data.</text>
</comment>
<dbReference type="PROSITE" id="PS50880">
    <property type="entry name" value="TOPRIM"/>
    <property type="match status" value="1"/>
</dbReference>
<dbReference type="PROSITE" id="PS01300">
    <property type="entry name" value="RECR"/>
    <property type="match status" value="1"/>
</dbReference>
<dbReference type="GO" id="GO:0008270">
    <property type="term" value="F:zinc ion binding"/>
    <property type="evidence" value="ECO:0007669"/>
    <property type="project" value="UniProtKB-KW"/>
</dbReference>
<keyword evidence="1 7" id="KW-0479">Metal-binding</keyword>
<dbReference type="GO" id="GO:0003677">
    <property type="term" value="F:DNA binding"/>
    <property type="evidence" value="ECO:0007669"/>
    <property type="project" value="UniProtKB-UniRule"/>
</dbReference>
<comment type="function">
    <text evidence="7">May play a role in DNA repair. It seems to be involved in an RecBC-independent recombinational process of DNA repair. It may act with RecF and RecO.</text>
</comment>
<dbReference type="SUPFAM" id="SSF111304">
    <property type="entry name" value="Recombination protein RecR"/>
    <property type="match status" value="1"/>
</dbReference>
<accession>A0A1F6M480</accession>
<dbReference type="AlphaFoldDB" id="A0A1F6M480"/>
<sequence length="200" mass="22528">MYSKPIHTLIRALSRLPSVGPRTAERFVFFLLKSGKKEVADLSLALQELMHTVRSCEVCWDFSDRTPCAICSNKKRDWATIAVVAEPQDLQAIEKIGSYTGVYHILRGTLSADMEGRNNGIKIQELFKRLKAMPIKEVILALNPNMDGETTMMYLEAEIKRNFPTVIVSRLARGLPSGSELQYADEITLENALRSRTVLK</sequence>
<evidence type="ECO:0000256" key="5">
    <source>
        <dbReference type="ARBA" id="ARBA00023172"/>
    </source>
</evidence>
<evidence type="ECO:0000256" key="1">
    <source>
        <dbReference type="ARBA" id="ARBA00022723"/>
    </source>
</evidence>
<dbReference type="NCBIfam" id="TIGR00615">
    <property type="entry name" value="recR"/>
    <property type="match status" value="1"/>
</dbReference>
<dbReference type="Pfam" id="PF21175">
    <property type="entry name" value="RecR_C"/>
    <property type="match status" value="1"/>
</dbReference>